<protein>
    <submittedName>
        <fullName evidence="2">Uncharacterized protein</fullName>
    </submittedName>
</protein>
<dbReference type="Proteomes" id="UP000292957">
    <property type="component" value="Unassembled WGS sequence"/>
</dbReference>
<dbReference type="AlphaFoldDB" id="A0A4Q9MA36"/>
<accession>A0A4Q9MA36</accession>
<sequence length="109" mass="12785">MECSPWRSRVHQGESKGSERETYLELNEYSRVRHWMWNRREAQSENNQGMDRRHANRAEIIREGRQLPLIPMLDHDMSTTAMIHLLLACFSMHCSLIRGCFGTDSSHLG</sequence>
<feature type="compositionally biased region" description="Basic and acidic residues" evidence="1">
    <location>
        <begin position="11"/>
        <end position="20"/>
    </location>
</feature>
<name>A0A4Q9MA36_9APHY</name>
<reference evidence="2" key="1">
    <citation type="submission" date="2019-01" db="EMBL/GenBank/DDBJ databases">
        <title>Draft genome sequences of three monokaryotic isolates of the white-rot basidiomycete fungus Dichomitus squalens.</title>
        <authorList>
            <consortium name="DOE Joint Genome Institute"/>
            <person name="Lopez S.C."/>
            <person name="Andreopoulos B."/>
            <person name="Pangilinan J."/>
            <person name="Lipzen A."/>
            <person name="Riley R."/>
            <person name="Ahrendt S."/>
            <person name="Ng V."/>
            <person name="Barry K."/>
            <person name="Daum C."/>
            <person name="Grigoriev I.V."/>
            <person name="Hilden K.S."/>
            <person name="Makela M.R."/>
            <person name="de Vries R.P."/>
        </authorList>
    </citation>
    <scope>NUCLEOTIDE SEQUENCE [LARGE SCALE GENOMIC DNA]</scope>
    <source>
        <strain evidence="2">OM18370.1</strain>
    </source>
</reference>
<proteinExistence type="predicted"/>
<evidence type="ECO:0000256" key="1">
    <source>
        <dbReference type="SAM" id="MobiDB-lite"/>
    </source>
</evidence>
<organism evidence="2">
    <name type="scientific">Dichomitus squalens</name>
    <dbReference type="NCBI Taxonomy" id="114155"/>
    <lineage>
        <taxon>Eukaryota</taxon>
        <taxon>Fungi</taxon>
        <taxon>Dikarya</taxon>
        <taxon>Basidiomycota</taxon>
        <taxon>Agaricomycotina</taxon>
        <taxon>Agaricomycetes</taxon>
        <taxon>Polyporales</taxon>
        <taxon>Polyporaceae</taxon>
        <taxon>Dichomitus</taxon>
    </lineage>
</organism>
<dbReference type="EMBL" id="ML143537">
    <property type="protein sequence ID" value="TBU22571.1"/>
    <property type="molecule type" value="Genomic_DNA"/>
</dbReference>
<gene>
    <name evidence="2" type="ORF">BD311DRAFT_770170</name>
</gene>
<feature type="region of interest" description="Disordered" evidence="1">
    <location>
        <begin position="1"/>
        <end position="20"/>
    </location>
</feature>
<evidence type="ECO:0000313" key="2">
    <source>
        <dbReference type="EMBL" id="TBU22571.1"/>
    </source>
</evidence>